<dbReference type="AlphaFoldDB" id="A0AAD2HAS6"/>
<keyword evidence="2" id="KW-1185">Reference proteome</keyword>
<proteinExistence type="predicted"/>
<comment type="caution">
    <text evidence="1">The sequence shown here is derived from an EMBL/GenBank/DDBJ whole genome shotgun (WGS) entry which is preliminary data.</text>
</comment>
<reference evidence="1" key="1">
    <citation type="submission" date="2023-11" db="EMBL/GenBank/DDBJ databases">
        <authorList>
            <person name="De Vega J J."/>
            <person name="De Vega J J."/>
        </authorList>
    </citation>
    <scope>NUCLEOTIDE SEQUENCE</scope>
</reference>
<sequence length="71" mass="8238">MWSSSGAWRRRISRSLFLDVWTASVRKDRRGNRLRMRSSVLFNILKAIGIERGATMAARQDYHGIVPFLSK</sequence>
<organism evidence="1 2">
    <name type="scientific">Mycena citricolor</name>
    <dbReference type="NCBI Taxonomy" id="2018698"/>
    <lineage>
        <taxon>Eukaryota</taxon>
        <taxon>Fungi</taxon>
        <taxon>Dikarya</taxon>
        <taxon>Basidiomycota</taxon>
        <taxon>Agaricomycotina</taxon>
        <taxon>Agaricomycetes</taxon>
        <taxon>Agaricomycetidae</taxon>
        <taxon>Agaricales</taxon>
        <taxon>Marasmiineae</taxon>
        <taxon>Mycenaceae</taxon>
        <taxon>Mycena</taxon>
    </lineage>
</organism>
<evidence type="ECO:0000313" key="1">
    <source>
        <dbReference type="EMBL" id="CAK5270647.1"/>
    </source>
</evidence>
<accession>A0AAD2HAS6</accession>
<gene>
    <name evidence="1" type="ORF">MYCIT1_LOCUS15236</name>
</gene>
<dbReference type="Proteomes" id="UP001295794">
    <property type="component" value="Unassembled WGS sequence"/>
</dbReference>
<evidence type="ECO:0000313" key="2">
    <source>
        <dbReference type="Proteomes" id="UP001295794"/>
    </source>
</evidence>
<dbReference type="EMBL" id="CAVNYO010000168">
    <property type="protein sequence ID" value="CAK5270647.1"/>
    <property type="molecule type" value="Genomic_DNA"/>
</dbReference>
<feature type="non-terminal residue" evidence="1">
    <location>
        <position position="1"/>
    </location>
</feature>
<name>A0AAD2HAS6_9AGAR</name>
<protein>
    <submittedName>
        <fullName evidence="1">Uncharacterized protein</fullName>
    </submittedName>
</protein>